<dbReference type="PANTHER" id="PTHR38471">
    <property type="entry name" value="FOUR HELIX BUNDLE PROTEIN"/>
    <property type="match status" value="1"/>
</dbReference>
<dbReference type="CDD" id="cd16377">
    <property type="entry name" value="23S_rRNA_IVP_like"/>
    <property type="match status" value="1"/>
</dbReference>
<dbReference type="Gene3D" id="1.20.1440.60">
    <property type="entry name" value="23S rRNA-intervening sequence"/>
    <property type="match status" value="1"/>
</dbReference>
<evidence type="ECO:0008006" key="3">
    <source>
        <dbReference type="Google" id="ProtNLM"/>
    </source>
</evidence>
<dbReference type="InterPro" id="IPR012657">
    <property type="entry name" value="23S_rRNA-intervening_sequence"/>
</dbReference>
<proteinExistence type="predicted"/>
<dbReference type="PANTHER" id="PTHR38471:SF2">
    <property type="entry name" value="FOUR HELIX BUNDLE PROTEIN"/>
    <property type="match status" value="1"/>
</dbReference>
<dbReference type="Proteomes" id="UP001144372">
    <property type="component" value="Unassembled WGS sequence"/>
</dbReference>
<gene>
    <name evidence="1" type="ORF">DAMNIGENAA_39190</name>
</gene>
<dbReference type="Pfam" id="PF05635">
    <property type="entry name" value="23S_rRNA_IVP"/>
    <property type="match status" value="1"/>
</dbReference>
<dbReference type="InterPro" id="IPR036583">
    <property type="entry name" value="23S_rRNA_IVS_sf"/>
</dbReference>
<keyword evidence="2" id="KW-1185">Reference proteome</keyword>
<name>A0A9W6FX24_9BACT</name>
<accession>A0A9W6FX24</accession>
<evidence type="ECO:0000313" key="1">
    <source>
        <dbReference type="EMBL" id="GLI36486.1"/>
    </source>
</evidence>
<dbReference type="EMBL" id="BSDR01000001">
    <property type="protein sequence ID" value="GLI36486.1"/>
    <property type="molecule type" value="Genomic_DNA"/>
</dbReference>
<dbReference type="NCBIfam" id="TIGR02436">
    <property type="entry name" value="four helix bundle protein"/>
    <property type="match status" value="1"/>
</dbReference>
<comment type="caution">
    <text evidence="1">The sequence shown here is derived from an EMBL/GenBank/DDBJ whole genome shotgun (WGS) entry which is preliminary data.</text>
</comment>
<reference evidence="1" key="1">
    <citation type="submission" date="2022-12" db="EMBL/GenBank/DDBJ databases">
        <title>Reference genome sequencing for broad-spectrum identification of bacterial and archaeal isolates by mass spectrometry.</title>
        <authorList>
            <person name="Sekiguchi Y."/>
            <person name="Tourlousse D.M."/>
        </authorList>
    </citation>
    <scope>NUCLEOTIDE SEQUENCE</scope>
    <source>
        <strain evidence="1">ASRB1</strain>
    </source>
</reference>
<protein>
    <recommendedName>
        <fullName evidence="3">Four helix bundle protein</fullName>
    </recommendedName>
</protein>
<sequence>MSEGDGKFAFEELDIWHEAVEFADQCLSIAENMETDRKHYRLIEQMESAATSPALNIAEGKGRFSRKEFIQFLYIARGSLFETVTLLEVFRRRNWISLEKFSNVKGHALKLGKRISALINSIKPD</sequence>
<dbReference type="RefSeq" id="WP_281796987.1">
    <property type="nucleotide sequence ID" value="NZ_BSDR01000001.1"/>
</dbReference>
<organism evidence="1 2">
    <name type="scientific">Desulforhabdus amnigena</name>
    <dbReference type="NCBI Taxonomy" id="40218"/>
    <lineage>
        <taxon>Bacteria</taxon>
        <taxon>Pseudomonadati</taxon>
        <taxon>Thermodesulfobacteriota</taxon>
        <taxon>Syntrophobacteria</taxon>
        <taxon>Syntrophobacterales</taxon>
        <taxon>Syntrophobacteraceae</taxon>
        <taxon>Desulforhabdus</taxon>
    </lineage>
</organism>
<dbReference type="SUPFAM" id="SSF158446">
    <property type="entry name" value="IVS-encoded protein-like"/>
    <property type="match status" value="1"/>
</dbReference>
<dbReference type="AlphaFoldDB" id="A0A9W6FX24"/>
<evidence type="ECO:0000313" key="2">
    <source>
        <dbReference type="Proteomes" id="UP001144372"/>
    </source>
</evidence>